<comment type="cofactor">
    <cofactor evidence="2 9">
        <name>Mg(2+)</name>
        <dbReference type="ChEBI" id="CHEBI:18420"/>
    </cofactor>
</comment>
<comment type="subunit">
    <text evidence="4">Homodimer.</text>
</comment>
<dbReference type="PANTHER" id="PTHR11839:SF18">
    <property type="entry name" value="NUDIX HYDROLASE DOMAIN-CONTAINING PROTEIN"/>
    <property type="match status" value="1"/>
</dbReference>
<evidence type="ECO:0000256" key="10">
    <source>
        <dbReference type="PIRSR" id="PIRSR604385-3"/>
    </source>
</evidence>
<accession>A0A109K253</accession>
<keyword evidence="13" id="KW-1185">Reference proteome</keyword>
<dbReference type="SUPFAM" id="SSF55811">
    <property type="entry name" value="Nudix"/>
    <property type="match status" value="1"/>
</dbReference>
<dbReference type="InterPro" id="IPR004385">
    <property type="entry name" value="NDP_pyrophosphatase"/>
</dbReference>
<comment type="similarity">
    <text evidence="3">Belongs to the Nudix hydrolase family. NudK subfamily.</text>
</comment>
<feature type="binding site" evidence="9">
    <location>
        <position position="103"/>
    </location>
    <ligand>
        <name>Mg(2+)</name>
        <dbReference type="ChEBI" id="CHEBI:18420"/>
        <label>1</label>
    </ligand>
</feature>
<evidence type="ECO:0000256" key="7">
    <source>
        <dbReference type="ARBA" id="ARBA00032162"/>
    </source>
</evidence>
<evidence type="ECO:0000256" key="6">
    <source>
        <dbReference type="ARBA" id="ARBA00022801"/>
    </source>
</evidence>
<dbReference type="InterPro" id="IPR015797">
    <property type="entry name" value="NUDIX_hydrolase-like_dom_sf"/>
</dbReference>
<keyword evidence="9" id="KW-0479">Metal-binding</keyword>
<dbReference type="InterPro" id="IPR000086">
    <property type="entry name" value="NUDIX_hydrolase_dom"/>
</dbReference>
<feature type="short sequence motif" description="Nudix box" evidence="10">
    <location>
        <begin position="89"/>
        <end position="110"/>
    </location>
</feature>
<protein>
    <recommendedName>
        <fullName evidence="5">GDP-mannose pyrophosphatase</fullName>
    </recommendedName>
    <alternativeName>
        <fullName evidence="7">GDP-mannose hydrolase</fullName>
    </alternativeName>
    <alternativeName>
        <fullName evidence="8">GDPMK</fullName>
    </alternativeName>
</protein>
<organism evidence="12 13">
    <name type="scientific">Rhizobium altiplani</name>
    <dbReference type="NCBI Taxonomy" id="1864509"/>
    <lineage>
        <taxon>Bacteria</taxon>
        <taxon>Pseudomonadati</taxon>
        <taxon>Pseudomonadota</taxon>
        <taxon>Alphaproteobacteria</taxon>
        <taxon>Hyphomicrobiales</taxon>
        <taxon>Rhizobiaceae</taxon>
        <taxon>Rhizobium/Agrobacterium group</taxon>
        <taxon>Rhizobium</taxon>
    </lineage>
</organism>
<proteinExistence type="inferred from homology"/>
<reference evidence="12 13" key="1">
    <citation type="submission" date="2015-11" db="EMBL/GenBank/DDBJ databases">
        <title>Draft Genome Sequence of the Strain BR 10423 (Rhizobium sp.) isolated from nodules of Mimosa pudica.</title>
        <authorList>
            <person name="Barauna A.C."/>
            <person name="Zilli J.E."/>
            <person name="Simoes-Araujo J.L."/>
            <person name="Reis V.M."/>
            <person name="James E.K."/>
            <person name="Reis F.B.Jr."/>
            <person name="Rouws L.F."/>
            <person name="Passos S.R."/>
            <person name="Gois S.R."/>
        </authorList>
    </citation>
    <scope>NUCLEOTIDE SEQUENCE [LARGE SCALE GENOMIC DNA]</scope>
    <source>
        <strain evidence="12 13">BR10423</strain>
    </source>
</reference>
<dbReference type="RefSeq" id="WP_062368603.1">
    <property type="nucleotide sequence ID" value="NZ_LNCD01000012.1"/>
</dbReference>
<dbReference type="GO" id="GO:0005829">
    <property type="term" value="C:cytosol"/>
    <property type="evidence" value="ECO:0007669"/>
    <property type="project" value="TreeGrafter"/>
</dbReference>
<dbReference type="CDD" id="cd24157">
    <property type="entry name" value="NUDIX_GDPMK"/>
    <property type="match status" value="1"/>
</dbReference>
<evidence type="ECO:0000256" key="2">
    <source>
        <dbReference type="ARBA" id="ARBA00001946"/>
    </source>
</evidence>
<dbReference type="Proteomes" id="UP000068164">
    <property type="component" value="Unassembled WGS sequence"/>
</dbReference>
<feature type="binding site" evidence="9">
    <location>
        <position position="156"/>
    </location>
    <ligand>
        <name>Mg(2+)</name>
        <dbReference type="ChEBI" id="CHEBI:18420"/>
        <label>1</label>
    </ligand>
</feature>
<evidence type="ECO:0000256" key="1">
    <source>
        <dbReference type="ARBA" id="ARBA00000847"/>
    </source>
</evidence>
<evidence type="ECO:0000256" key="8">
    <source>
        <dbReference type="ARBA" id="ARBA00032272"/>
    </source>
</evidence>
<evidence type="ECO:0000259" key="11">
    <source>
        <dbReference type="PROSITE" id="PS51462"/>
    </source>
</evidence>
<dbReference type="GO" id="GO:0016818">
    <property type="term" value="F:hydrolase activity, acting on acid anhydrides, in phosphorus-containing anhydrides"/>
    <property type="evidence" value="ECO:0007669"/>
    <property type="project" value="InterPro"/>
</dbReference>
<comment type="caution">
    <text evidence="12">The sequence shown here is derived from an EMBL/GenBank/DDBJ whole genome shotgun (WGS) entry which is preliminary data.</text>
</comment>
<evidence type="ECO:0000313" key="13">
    <source>
        <dbReference type="Proteomes" id="UP000068164"/>
    </source>
</evidence>
<dbReference type="Gene3D" id="3.90.79.10">
    <property type="entry name" value="Nucleoside Triphosphate Pyrophosphohydrolase"/>
    <property type="match status" value="1"/>
</dbReference>
<sequence length="197" mass="22406">MTKFDKAKAEIVDEKTLSNGWTRLSDFQIDYTDSDGETHRLQREVYHRTPAATILLYDPKRDTVVLVRQFRLPVFLHDEPAWVIEAPAGLLDGDAPEVAIRREAEEETGFRVRDVRFLFKAYSSPGSSMELLHFFAATFDTTDRVSDGGGLAHEHEDIEVLEVQLDKAMAMIERGEIVDLKTIALLQWATLNRGSLR</sequence>
<evidence type="ECO:0000256" key="9">
    <source>
        <dbReference type="PIRSR" id="PIRSR604385-2"/>
    </source>
</evidence>
<dbReference type="OrthoDB" id="5292471at2"/>
<dbReference type="PROSITE" id="PS51462">
    <property type="entry name" value="NUDIX"/>
    <property type="match status" value="1"/>
</dbReference>
<dbReference type="PANTHER" id="PTHR11839">
    <property type="entry name" value="UDP/ADP-SUGAR PYROPHOSPHATASE"/>
    <property type="match status" value="1"/>
</dbReference>
<dbReference type="Pfam" id="PF00293">
    <property type="entry name" value="NUDIX"/>
    <property type="match status" value="1"/>
</dbReference>
<evidence type="ECO:0000256" key="3">
    <source>
        <dbReference type="ARBA" id="ARBA00007275"/>
    </source>
</evidence>
<name>A0A109K253_9HYPH</name>
<keyword evidence="6" id="KW-0378">Hydrolase</keyword>
<dbReference type="EMBL" id="LNCD01000012">
    <property type="protein sequence ID" value="KWV59426.1"/>
    <property type="molecule type" value="Genomic_DNA"/>
</dbReference>
<gene>
    <name evidence="12" type="ORF">AS026_29025</name>
</gene>
<dbReference type="AlphaFoldDB" id="A0A109K253"/>
<feature type="binding site" evidence="9">
    <location>
        <position position="88"/>
    </location>
    <ligand>
        <name>Mg(2+)</name>
        <dbReference type="ChEBI" id="CHEBI:18420"/>
        <label>1</label>
    </ligand>
</feature>
<dbReference type="GO" id="GO:0046872">
    <property type="term" value="F:metal ion binding"/>
    <property type="evidence" value="ECO:0007669"/>
    <property type="project" value="UniProtKB-KW"/>
</dbReference>
<feature type="domain" description="Nudix hydrolase" evidence="11">
    <location>
        <begin position="47"/>
        <end position="185"/>
    </location>
</feature>
<dbReference type="GO" id="GO:0019693">
    <property type="term" value="P:ribose phosphate metabolic process"/>
    <property type="evidence" value="ECO:0007669"/>
    <property type="project" value="TreeGrafter"/>
</dbReference>
<keyword evidence="9" id="KW-0460">Magnesium</keyword>
<evidence type="ECO:0000256" key="4">
    <source>
        <dbReference type="ARBA" id="ARBA00011738"/>
    </source>
</evidence>
<comment type="catalytic activity">
    <reaction evidence="1">
        <text>GDP-alpha-D-mannose + H2O = alpha-D-mannose 1-phosphate + GMP + 2 H(+)</text>
        <dbReference type="Rhea" id="RHEA:27978"/>
        <dbReference type="ChEBI" id="CHEBI:15377"/>
        <dbReference type="ChEBI" id="CHEBI:15378"/>
        <dbReference type="ChEBI" id="CHEBI:57527"/>
        <dbReference type="ChEBI" id="CHEBI:58115"/>
        <dbReference type="ChEBI" id="CHEBI:58409"/>
    </reaction>
</comment>
<feature type="binding site" evidence="9">
    <location>
        <position position="107"/>
    </location>
    <ligand>
        <name>Mg(2+)</name>
        <dbReference type="ChEBI" id="CHEBI:18420"/>
        <label>1</label>
    </ligand>
</feature>
<dbReference type="GO" id="GO:0006753">
    <property type="term" value="P:nucleoside phosphate metabolic process"/>
    <property type="evidence" value="ECO:0007669"/>
    <property type="project" value="TreeGrafter"/>
</dbReference>
<dbReference type="NCBIfam" id="TIGR00052">
    <property type="entry name" value="nudix-type nucleoside diphosphatase, YffH/AdpP family"/>
    <property type="match status" value="1"/>
</dbReference>
<evidence type="ECO:0000256" key="5">
    <source>
        <dbReference type="ARBA" id="ARBA00016377"/>
    </source>
</evidence>
<evidence type="ECO:0000313" key="12">
    <source>
        <dbReference type="EMBL" id="KWV59426.1"/>
    </source>
</evidence>